<evidence type="ECO:0000256" key="5">
    <source>
        <dbReference type="SAM" id="MobiDB-lite"/>
    </source>
</evidence>
<sequence>MRFNPKADISDGEASGSSGGGGGGGLGGLGGGGGLGGLPIPGGFGIKGTIVIVILYVILQMCTGGGLPGPSLGAGSDQSSQATDNGDYASCKTGDDANKSRVCERKGIMKSLRVFWKGQLGDQFQPSDLRTFSGQTQTGCGAASAQMGPFYCPTDGHIYEDPSFYSSMLEQIGGADKPFVEPYVLAHEFGHHIQDITGEMKNVRTQQGANSDSVKLELEADCYAGVWAQGALGTDDGNGQKIFESITEQDIADAIDAAKAVGDDSIQEKTQGSVNPDSWTHGSSEQRMTWFKTGYAGDVNSCRAIWG</sequence>
<dbReference type="PANTHER" id="PTHR30168">
    <property type="entry name" value="PUTATIVE MEMBRANE PROTEIN YPFJ"/>
    <property type="match status" value="1"/>
</dbReference>
<evidence type="ECO:0000313" key="7">
    <source>
        <dbReference type="Proteomes" id="UP000295453"/>
    </source>
</evidence>
<comment type="subcellular location">
    <subcellularLocation>
        <location evidence="1">Membrane</location>
        <topology evidence="1">Single-pass membrane protein</topology>
    </subcellularLocation>
</comment>
<keyword evidence="2" id="KW-0812">Transmembrane</keyword>
<dbReference type="PANTHER" id="PTHR30168:SF0">
    <property type="entry name" value="INNER MEMBRANE PROTEIN"/>
    <property type="match status" value="1"/>
</dbReference>
<dbReference type="GO" id="GO:0016020">
    <property type="term" value="C:membrane"/>
    <property type="evidence" value="ECO:0007669"/>
    <property type="project" value="UniProtKB-SubCell"/>
</dbReference>
<keyword evidence="4" id="KW-0472">Membrane</keyword>
<feature type="region of interest" description="Disordered" evidence="5">
    <location>
        <begin position="72"/>
        <end position="91"/>
    </location>
</feature>
<dbReference type="Proteomes" id="UP000295453">
    <property type="component" value="Unassembled WGS sequence"/>
</dbReference>
<evidence type="ECO:0000256" key="3">
    <source>
        <dbReference type="ARBA" id="ARBA00022989"/>
    </source>
</evidence>
<keyword evidence="3" id="KW-1133">Transmembrane helix</keyword>
<evidence type="ECO:0000313" key="6">
    <source>
        <dbReference type="EMBL" id="TCJ30758.1"/>
    </source>
</evidence>
<feature type="region of interest" description="Disordered" evidence="5">
    <location>
        <begin position="1"/>
        <end position="25"/>
    </location>
</feature>
<dbReference type="AlphaFoldDB" id="A0A4R1CL53"/>
<dbReference type="RefSeq" id="WP_131581305.1">
    <property type="nucleotide sequence ID" value="NZ_SJZJ01000002.1"/>
</dbReference>
<keyword evidence="7" id="KW-1185">Reference proteome</keyword>
<name>A0A4R1CL53_9ACTN</name>
<dbReference type="OrthoDB" id="9774900at2"/>
<comment type="caution">
    <text evidence="6">The sequence shown here is derived from an EMBL/GenBank/DDBJ whole genome shotgun (WGS) entry which is preliminary data.</text>
</comment>
<reference evidence="6 7" key="1">
    <citation type="submission" date="2019-03" db="EMBL/GenBank/DDBJ databases">
        <authorList>
            <person name="Kim M.K.M."/>
        </authorList>
    </citation>
    <scope>NUCLEOTIDE SEQUENCE [LARGE SCALE GENOMIC DNA]</scope>
    <source>
        <strain evidence="6 7">18JY15-6</strain>
    </source>
</reference>
<organism evidence="6 7">
    <name type="scientific">Nocardioides jejuensis</name>
    <dbReference type="NCBI Taxonomy" id="2502782"/>
    <lineage>
        <taxon>Bacteria</taxon>
        <taxon>Bacillati</taxon>
        <taxon>Actinomycetota</taxon>
        <taxon>Actinomycetes</taxon>
        <taxon>Propionibacteriales</taxon>
        <taxon>Nocardioidaceae</taxon>
        <taxon>Nocardioides</taxon>
    </lineage>
</organism>
<protein>
    <submittedName>
        <fullName evidence="6">Peptidase</fullName>
    </submittedName>
</protein>
<evidence type="ECO:0000256" key="4">
    <source>
        <dbReference type="ARBA" id="ARBA00023136"/>
    </source>
</evidence>
<dbReference type="InterPro" id="IPR007343">
    <property type="entry name" value="Uncharacterised_pept_Zn_put"/>
</dbReference>
<proteinExistence type="predicted"/>
<dbReference type="Pfam" id="PF04228">
    <property type="entry name" value="Zn_peptidase"/>
    <property type="match status" value="1"/>
</dbReference>
<accession>A0A4R1CL53</accession>
<evidence type="ECO:0000256" key="1">
    <source>
        <dbReference type="ARBA" id="ARBA00004167"/>
    </source>
</evidence>
<gene>
    <name evidence="6" type="ORF">EPD65_01605</name>
</gene>
<dbReference type="EMBL" id="SJZJ01000002">
    <property type="protein sequence ID" value="TCJ30758.1"/>
    <property type="molecule type" value="Genomic_DNA"/>
</dbReference>
<evidence type="ECO:0000256" key="2">
    <source>
        <dbReference type="ARBA" id="ARBA00022692"/>
    </source>
</evidence>